<feature type="non-terminal residue" evidence="1">
    <location>
        <position position="80"/>
    </location>
</feature>
<proteinExistence type="predicted"/>
<sequence>RGMTSRSLTDIYSRNSSNYIAPVSHWYLLVASEAKPIKDRTVESHVTISESTQQIVISVGSLSDCFYDSTTELHQHTPKC</sequence>
<evidence type="ECO:0000313" key="2">
    <source>
        <dbReference type="Proteomes" id="UP000752696"/>
    </source>
</evidence>
<evidence type="ECO:0000313" key="1">
    <source>
        <dbReference type="EMBL" id="CAD1479999.1"/>
    </source>
</evidence>
<dbReference type="EMBL" id="CAJDYZ010011776">
    <property type="protein sequence ID" value="CAD1479999.1"/>
    <property type="molecule type" value="Genomic_DNA"/>
</dbReference>
<organism evidence="1 2">
    <name type="scientific">Heterotrigona itama</name>
    <dbReference type="NCBI Taxonomy" id="395501"/>
    <lineage>
        <taxon>Eukaryota</taxon>
        <taxon>Metazoa</taxon>
        <taxon>Ecdysozoa</taxon>
        <taxon>Arthropoda</taxon>
        <taxon>Hexapoda</taxon>
        <taxon>Insecta</taxon>
        <taxon>Pterygota</taxon>
        <taxon>Neoptera</taxon>
        <taxon>Endopterygota</taxon>
        <taxon>Hymenoptera</taxon>
        <taxon>Apocrita</taxon>
        <taxon>Aculeata</taxon>
        <taxon>Apoidea</taxon>
        <taxon>Anthophila</taxon>
        <taxon>Apidae</taxon>
        <taxon>Heterotrigona</taxon>
    </lineage>
</organism>
<dbReference type="AlphaFoldDB" id="A0A6V7HI37"/>
<keyword evidence="2" id="KW-1185">Reference proteome</keyword>
<name>A0A6V7HI37_9HYME</name>
<gene>
    <name evidence="1" type="ORF">MHI_LOCUS892480</name>
</gene>
<comment type="caution">
    <text evidence="1">The sequence shown here is derived from an EMBL/GenBank/DDBJ whole genome shotgun (WGS) entry which is preliminary data.</text>
</comment>
<dbReference type="Proteomes" id="UP000752696">
    <property type="component" value="Unassembled WGS sequence"/>
</dbReference>
<reference evidence="1" key="1">
    <citation type="submission" date="2020-07" db="EMBL/GenBank/DDBJ databases">
        <authorList>
            <person name="Nazaruddin N."/>
        </authorList>
    </citation>
    <scope>NUCLEOTIDE SEQUENCE</scope>
</reference>
<protein>
    <submittedName>
        <fullName evidence="1">Uncharacterized protein</fullName>
    </submittedName>
</protein>
<feature type="non-terminal residue" evidence="1">
    <location>
        <position position="1"/>
    </location>
</feature>
<accession>A0A6V7HI37</accession>